<comment type="caution">
    <text evidence="3">The sequence shown here is derived from an EMBL/GenBank/DDBJ whole genome shotgun (WGS) entry which is preliminary data.</text>
</comment>
<dbReference type="EMBL" id="RBZN01000050">
    <property type="protein sequence ID" value="RKQ14088.1"/>
    <property type="molecule type" value="Genomic_DNA"/>
</dbReference>
<feature type="transmembrane region" description="Helical" evidence="1">
    <location>
        <begin position="299"/>
        <end position="318"/>
    </location>
</feature>
<dbReference type="SUPFAM" id="SSF49785">
    <property type="entry name" value="Galactose-binding domain-like"/>
    <property type="match status" value="1"/>
</dbReference>
<accession>A0A494YV66</accession>
<proteinExistence type="predicted"/>
<keyword evidence="1" id="KW-0472">Membrane</keyword>
<feature type="transmembrane region" description="Helical" evidence="1">
    <location>
        <begin position="229"/>
        <end position="248"/>
    </location>
</feature>
<sequence>MKIHKIIFLLIGVMLLFVPLLLIENKENISFAHKGILDLNDSNFYDEKIIPLDGEWEFYEGELYDPLDFSDGSITNATLLNVPGPWSKGEDQGIGTYRLQIQNVPLNKILGIKKQNIRSASKIYINGELISEEGVTSDNKESYIEGNNPQLLFFQTETDTIDLVIQVSDFSYNSAGIANSLFFGEQKQLIKFHYQKVFSEVSVITILMTIGLLYILLYLFVERYRRKEFFILSFALSCIFFAIINFCLSERTILFILPDLSFEAMFKIKDISIFLATISFIFIISQYDKRIFVPWVRYPLITLYSLYILLIVFSPLNFYHRFVPIFILINAVTYLYAMVRCLYYYFKNRQYTLSGHHSIILFSIININVYNIDLLL</sequence>
<feature type="domain" description="7TM-DISM receptor extracellular" evidence="2">
    <location>
        <begin position="206"/>
        <end position="367"/>
    </location>
</feature>
<feature type="transmembrane region" description="Helical" evidence="1">
    <location>
        <begin position="6"/>
        <end position="23"/>
    </location>
</feature>
<dbReference type="RefSeq" id="WP_121215602.1">
    <property type="nucleotide sequence ID" value="NZ_RBZN01000050.1"/>
</dbReference>
<dbReference type="Proteomes" id="UP000272238">
    <property type="component" value="Unassembled WGS sequence"/>
</dbReference>
<reference evidence="3 4" key="1">
    <citation type="journal article" date="2016" name="Antonie Van Leeuwenhoek">
        <title>Lysinibacillus endophyticus sp. nov., an indole-3-acetic acid producing endophytic bacterium isolated from corn root (Zea mays cv. Xinken-5).</title>
        <authorList>
            <person name="Yu J."/>
            <person name="Guan X."/>
            <person name="Liu C."/>
            <person name="Xiang W."/>
            <person name="Yu Z."/>
            <person name="Liu X."/>
            <person name="Wang G."/>
        </authorList>
    </citation>
    <scope>NUCLEOTIDE SEQUENCE [LARGE SCALE GENOMIC DNA]</scope>
    <source>
        <strain evidence="3 4">DSM 100506</strain>
    </source>
</reference>
<feature type="transmembrane region" description="Helical" evidence="1">
    <location>
        <begin position="268"/>
        <end position="287"/>
    </location>
</feature>
<dbReference type="InterPro" id="IPR008979">
    <property type="entry name" value="Galactose-bd-like_sf"/>
</dbReference>
<feature type="transmembrane region" description="Helical" evidence="1">
    <location>
        <begin position="197"/>
        <end position="217"/>
    </location>
</feature>
<gene>
    <name evidence="3" type="ORF">D8M03_14795</name>
</gene>
<keyword evidence="1" id="KW-1133">Transmembrane helix</keyword>
<evidence type="ECO:0000256" key="1">
    <source>
        <dbReference type="SAM" id="Phobius"/>
    </source>
</evidence>
<keyword evidence="4" id="KW-1185">Reference proteome</keyword>
<organism evidence="3 4">
    <name type="scientific">Ureibacillus endophyticus</name>
    <dbReference type="NCBI Taxonomy" id="1978490"/>
    <lineage>
        <taxon>Bacteria</taxon>
        <taxon>Bacillati</taxon>
        <taxon>Bacillota</taxon>
        <taxon>Bacilli</taxon>
        <taxon>Bacillales</taxon>
        <taxon>Caryophanaceae</taxon>
        <taxon>Ureibacillus</taxon>
    </lineage>
</organism>
<protein>
    <recommendedName>
        <fullName evidence="2">7TM-DISM receptor extracellular domain-containing protein</fullName>
    </recommendedName>
</protein>
<dbReference type="AlphaFoldDB" id="A0A494YV66"/>
<name>A0A494YV66_9BACL</name>
<evidence type="ECO:0000259" key="2">
    <source>
        <dbReference type="Pfam" id="PF07695"/>
    </source>
</evidence>
<keyword evidence="1" id="KW-0812">Transmembrane</keyword>
<feature type="transmembrane region" description="Helical" evidence="1">
    <location>
        <begin position="325"/>
        <end position="346"/>
    </location>
</feature>
<feature type="transmembrane region" description="Helical" evidence="1">
    <location>
        <begin position="358"/>
        <end position="375"/>
    </location>
</feature>
<evidence type="ECO:0000313" key="3">
    <source>
        <dbReference type="EMBL" id="RKQ14088.1"/>
    </source>
</evidence>
<evidence type="ECO:0000313" key="4">
    <source>
        <dbReference type="Proteomes" id="UP000272238"/>
    </source>
</evidence>
<dbReference type="Pfam" id="PF07695">
    <property type="entry name" value="7TMR-DISM_7TM"/>
    <property type="match status" value="1"/>
</dbReference>
<dbReference type="InterPro" id="IPR011623">
    <property type="entry name" value="7TMR_DISM_rcpt_extracell_dom1"/>
</dbReference>
<dbReference type="OrthoDB" id="9759607at2"/>